<dbReference type="InterPro" id="IPR005135">
    <property type="entry name" value="Endo/exonuclease/phosphatase"/>
</dbReference>
<feature type="compositionally biased region" description="Pro residues" evidence="5">
    <location>
        <begin position="149"/>
        <end position="160"/>
    </location>
</feature>
<dbReference type="EMBL" id="JBEHCU010007276">
    <property type="protein sequence ID" value="KAL1395138.1"/>
    <property type="molecule type" value="Genomic_DNA"/>
</dbReference>
<reference evidence="7 8" key="1">
    <citation type="submission" date="2024-05" db="EMBL/GenBank/DDBJ databases">
        <title>Culex pipiens pipiens assembly and annotation.</title>
        <authorList>
            <person name="Alout H."/>
            <person name="Durand T."/>
        </authorList>
    </citation>
    <scope>NUCLEOTIDE SEQUENCE [LARGE SCALE GENOMIC DNA]</scope>
    <source>
        <strain evidence="7">HA-2024</strain>
        <tissue evidence="7">Whole body</tissue>
    </source>
</reference>
<sequence>MAAATANTSKNTILCHACTEDVKDEYVSCQGFCNAVFHLHCSSAKPELLKEIASHRQIFWLCRSCSSLMMDLRHRRSVQSAYEAGQELSLSHHNRIVEQLKSELLSELKTELSANFAKLIASNSLTPKSASHGAGGFRGPGSRRLFNNPAPPLRPHPMPPQHDTGKPKETADVVEGVVAEGYGTATEEEVPRFWLYLSRVSRNVTEAQIAKLAVDRLGVVDVKVKRLVAKGKDVSRMRFISFKNVRGLRTKTNQLHLSLSSCDYDVIAFSETWLNAKIVDSELSSDYTFYRADRSRETSVLERGGGVLIGVKKRFHPEPIHLRGGEKLEQIAVRIPLPGKTLFVCCVYIPPNSDATIYTQHSSCVQQLCDLAQGPDEVIVVGDYNVPNLSWHFDEDINGYLPSGQSTEQEVALIEDVLGTGLQQMFDLPNANGRLLDLALVSDSSRFQLIEPPRAILKVDAHHRPFILVLDMQSTGTAAEQAGTYYDFANCDTTALNNSIASLDWANLLLVGSVDDIVERFYDKLNEIIREVVPLKHRRPHPNSHQPWWNRETRNLRNRLRKARKRFLKHPTEMLGRELADRELHYEMSLEAAFRGYISGIESNLKREPKSFWAFVKKRKQDKGIPQDMVYRDSSASTPDDSVQLFADFFKTVYSANQPTPSNESLDKILPHELHMPLVCLTEEDVRKVLASTDASKGPGPDCIPPSIVKQCAATLANPLAIIFNRSLESGVFPAKWKVASITPIHKSGNVHNVENYRSISILSCLPKVFEKIVHEFLSHAVQPIISACQHGFMAKRSTTTNLMTFVTDVLRTAGYKE</sequence>
<dbReference type="InterPro" id="IPR013083">
    <property type="entry name" value="Znf_RING/FYVE/PHD"/>
</dbReference>
<name>A0ABD1D678_CULPP</name>
<dbReference type="PROSITE" id="PS01359">
    <property type="entry name" value="ZF_PHD_1"/>
    <property type="match status" value="1"/>
</dbReference>
<keyword evidence="8" id="KW-1185">Reference proteome</keyword>
<dbReference type="SUPFAM" id="SSF57903">
    <property type="entry name" value="FYVE/PHD zinc finger"/>
    <property type="match status" value="1"/>
</dbReference>
<dbReference type="Gene3D" id="3.60.10.10">
    <property type="entry name" value="Endonuclease/exonuclease/phosphatase"/>
    <property type="match status" value="1"/>
</dbReference>
<evidence type="ECO:0000313" key="7">
    <source>
        <dbReference type="EMBL" id="KAL1395138.1"/>
    </source>
</evidence>
<accession>A0ABD1D678</accession>
<dbReference type="Gene3D" id="3.30.40.10">
    <property type="entry name" value="Zinc/RING finger domain, C3HC4 (zinc finger)"/>
    <property type="match status" value="1"/>
</dbReference>
<keyword evidence="3" id="KW-0862">Zinc</keyword>
<evidence type="ECO:0000256" key="4">
    <source>
        <dbReference type="PROSITE-ProRule" id="PRU00146"/>
    </source>
</evidence>
<feature type="region of interest" description="Disordered" evidence="5">
    <location>
        <begin position="127"/>
        <end position="168"/>
    </location>
</feature>
<dbReference type="PANTHER" id="PTHR33395">
    <property type="entry name" value="TRANSCRIPTASE, PUTATIVE-RELATED-RELATED"/>
    <property type="match status" value="1"/>
</dbReference>
<dbReference type="SUPFAM" id="SSF56219">
    <property type="entry name" value="DNase I-like"/>
    <property type="match status" value="1"/>
</dbReference>
<gene>
    <name evidence="7" type="ORF">pipiens_011461</name>
</gene>
<dbReference type="InterPro" id="IPR019786">
    <property type="entry name" value="Zinc_finger_PHD-type_CS"/>
</dbReference>
<proteinExistence type="predicted"/>
<protein>
    <recommendedName>
        <fullName evidence="6">PHD-type domain-containing protein</fullName>
    </recommendedName>
</protein>
<evidence type="ECO:0000256" key="2">
    <source>
        <dbReference type="ARBA" id="ARBA00022771"/>
    </source>
</evidence>
<organism evidence="7 8">
    <name type="scientific">Culex pipiens pipiens</name>
    <name type="common">Northern house mosquito</name>
    <dbReference type="NCBI Taxonomy" id="38569"/>
    <lineage>
        <taxon>Eukaryota</taxon>
        <taxon>Metazoa</taxon>
        <taxon>Ecdysozoa</taxon>
        <taxon>Arthropoda</taxon>
        <taxon>Hexapoda</taxon>
        <taxon>Insecta</taxon>
        <taxon>Pterygota</taxon>
        <taxon>Neoptera</taxon>
        <taxon>Endopterygota</taxon>
        <taxon>Diptera</taxon>
        <taxon>Nematocera</taxon>
        <taxon>Culicoidea</taxon>
        <taxon>Culicidae</taxon>
        <taxon>Culicinae</taxon>
        <taxon>Culicini</taxon>
        <taxon>Culex</taxon>
        <taxon>Culex</taxon>
    </lineage>
</organism>
<evidence type="ECO:0000259" key="6">
    <source>
        <dbReference type="PROSITE" id="PS50016"/>
    </source>
</evidence>
<keyword evidence="1" id="KW-0479">Metal-binding</keyword>
<dbReference type="PROSITE" id="PS50016">
    <property type="entry name" value="ZF_PHD_2"/>
    <property type="match status" value="1"/>
</dbReference>
<evidence type="ECO:0000256" key="1">
    <source>
        <dbReference type="ARBA" id="ARBA00022723"/>
    </source>
</evidence>
<dbReference type="PANTHER" id="PTHR33395:SF22">
    <property type="entry name" value="REVERSE TRANSCRIPTASE DOMAIN-CONTAINING PROTEIN"/>
    <property type="match status" value="1"/>
</dbReference>
<dbReference type="Proteomes" id="UP001562425">
    <property type="component" value="Unassembled WGS sequence"/>
</dbReference>
<keyword evidence="2 4" id="KW-0863">Zinc-finger</keyword>
<dbReference type="InterPro" id="IPR011011">
    <property type="entry name" value="Znf_FYVE_PHD"/>
</dbReference>
<comment type="caution">
    <text evidence="7">The sequence shown here is derived from an EMBL/GenBank/DDBJ whole genome shotgun (WGS) entry which is preliminary data.</text>
</comment>
<evidence type="ECO:0000313" key="8">
    <source>
        <dbReference type="Proteomes" id="UP001562425"/>
    </source>
</evidence>
<dbReference type="InterPro" id="IPR036691">
    <property type="entry name" value="Endo/exonu/phosph_ase_sf"/>
</dbReference>
<evidence type="ECO:0000256" key="5">
    <source>
        <dbReference type="SAM" id="MobiDB-lite"/>
    </source>
</evidence>
<dbReference type="GO" id="GO:0008270">
    <property type="term" value="F:zinc ion binding"/>
    <property type="evidence" value="ECO:0007669"/>
    <property type="project" value="UniProtKB-KW"/>
</dbReference>
<dbReference type="Pfam" id="PF03372">
    <property type="entry name" value="Exo_endo_phos"/>
    <property type="match status" value="1"/>
</dbReference>
<dbReference type="AlphaFoldDB" id="A0ABD1D678"/>
<evidence type="ECO:0000256" key="3">
    <source>
        <dbReference type="ARBA" id="ARBA00022833"/>
    </source>
</evidence>
<feature type="domain" description="PHD-type" evidence="6">
    <location>
        <begin position="12"/>
        <end position="68"/>
    </location>
</feature>
<dbReference type="InterPro" id="IPR019787">
    <property type="entry name" value="Znf_PHD-finger"/>
</dbReference>